<evidence type="ECO:0000313" key="1">
    <source>
        <dbReference type="EMBL" id="KAJ6644344.1"/>
    </source>
</evidence>
<comment type="caution">
    <text evidence="1">The sequence shown here is derived from an EMBL/GenBank/DDBJ whole genome shotgun (WGS) entry which is preliminary data.</text>
</comment>
<name>A0A9Q0N6E7_9DIPT</name>
<proteinExistence type="predicted"/>
<keyword evidence="2" id="KW-1185">Reference proteome</keyword>
<sequence length="110" mass="13348">MKIISLRKVYYTRDTYMHTRVEHEPVEDESIHEQQVNICFYRFLVLSDLNEIIVTNWSRFNLTRQIIVYILKNIPNHTFSYKTIKRRLRSIQFILKVLNRLASLLCPEAF</sequence>
<accession>A0A9Q0N6E7</accession>
<dbReference type="Proteomes" id="UP001151699">
    <property type="component" value="Chromosome B"/>
</dbReference>
<dbReference type="EMBL" id="WJQU01000002">
    <property type="protein sequence ID" value="KAJ6644344.1"/>
    <property type="molecule type" value="Genomic_DNA"/>
</dbReference>
<gene>
    <name evidence="1" type="ORF">Bhyg_09311</name>
</gene>
<dbReference type="AlphaFoldDB" id="A0A9Q0N6E7"/>
<reference evidence="1" key="1">
    <citation type="submission" date="2022-07" db="EMBL/GenBank/DDBJ databases">
        <authorList>
            <person name="Trinca V."/>
            <person name="Uliana J.V.C."/>
            <person name="Torres T.T."/>
            <person name="Ward R.J."/>
            <person name="Monesi N."/>
        </authorList>
    </citation>
    <scope>NUCLEOTIDE SEQUENCE</scope>
    <source>
        <strain evidence="1">HSMRA1968</strain>
        <tissue evidence="1">Whole embryos</tissue>
    </source>
</reference>
<evidence type="ECO:0000313" key="2">
    <source>
        <dbReference type="Proteomes" id="UP001151699"/>
    </source>
</evidence>
<organism evidence="1 2">
    <name type="scientific">Pseudolycoriella hygida</name>
    <dbReference type="NCBI Taxonomy" id="35572"/>
    <lineage>
        <taxon>Eukaryota</taxon>
        <taxon>Metazoa</taxon>
        <taxon>Ecdysozoa</taxon>
        <taxon>Arthropoda</taxon>
        <taxon>Hexapoda</taxon>
        <taxon>Insecta</taxon>
        <taxon>Pterygota</taxon>
        <taxon>Neoptera</taxon>
        <taxon>Endopterygota</taxon>
        <taxon>Diptera</taxon>
        <taxon>Nematocera</taxon>
        <taxon>Sciaroidea</taxon>
        <taxon>Sciaridae</taxon>
        <taxon>Pseudolycoriella</taxon>
    </lineage>
</organism>
<protein>
    <submittedName>
        <fullName evidence="1">Uncharacterized protein</fullName>
    </submittedName>
</protein>